<feature type="binding site" evidence="5">
    <location>
        <position position="103"/>
    </location>
    <ligand>
        <name>Mg(2+)</name>
        <dbReference type="ChEBI" id="CHEBI:18420"/>
    </ligand>
</feature>
<name>A0A075WMC6_ARCFL</name>
<dbReference type="Proteomes" id="UP000028501">
    <property type="component" value="Chromosome"/>
</dbReference>
<dbReference type="HAMAP" id="MF_00265">
    <property type="entry name" value="VapC_Nob1"/>
    <property type="match status" value="1"/>
</dbReference>
<comment type="cofactor">
    <cofactor evidence="5">
        <name>Mg(2+)</name>
        <dbReference type="ChEBI" id="CHEBI:18420"/>
    </cofactor>
</comment>
<keyword evidence="1 5" id="KW-1277">Toxin-antitoxin system</keyword>
<dbReference type="GeneID" id="24795426"/>
<dbReference type="GO" id="GO:0016787">
    <property type="term" value="F:hydrolase activity"/>
    <property type="evidence" value="ECO:0007669"/>
    <property type="project" value="UniProtKB-KW"/>
</dbReference>
<keyword evidence="4 5" id="KW-0378">Hydrolase</keyword>
<dbReference type="HOGENOM" id="CLU_1682583_0_0_2"/>
<organism evidence="7 8">
    <name type="scientific">Archaeoglobus fulgidus DSM 8774</name>
    <dbReference type="NCBI Taxonomy" id="1344584"/>
    <lineage>
        <taxon>Archaea</taxon>
        <taxon>Methanobacteriati</taxon>
        <taxon>Methanobacteriota</taxon>
        <taxon>Archaeoglobi</taxon>
        <taxon>Archaeoglobales</taxon>
        <taxon>Archaeoglobaceae</taxon>
        <taxon>Archaeoglobus</taxon>
    </lineage>
</organism>
<comment type="function">
    <text evidence="5">Toxic component of a toxin-antitoxin (TA) system. An RNase.</text>
</comment>
<keyword evidence="2 5" id="KW-0540">Nuclease</keyword>
<dbReference type="InterPro" id="IPR029060">
    <property type="entry name" value="PIN-like_dom_sf"/>
</dbReference>
<dbReference type="InterPro" id="IPR002716">
    <property type="entry name" value="PIN_dom"/>
</dbReference>
<sequence length="156" mass="17841">MAALIDTGIFFGFYSLKDVHHMDSVAIVVHAVEGKWGRLFVTNHILDETLTLLKYKKLPADKFLEGFVESGVLNIIYTDDEVERKALEVFKARVYEKGFSYTDAISEVVAEELKLKLISYDSRFSLPTIGRDYWKSLDESERKRISAILREKGIDG</sequence>
<evidence type="ECO:0000256" key="3">
    <source>
        <dbReference type="ARBA" id="ARBA00022723"/>
    </source>
</evidence>
<accession>A0A075WMC6</accession>
<dbReference type="AlphaFoldDB" id="A0A075WMC6"/>
<dbReference type="Gene3D" id="3.40.50.1010">
    <property type="entry name" value="5'-nuclease"/>
    <property type="match status" value="1"/>
</dbReference>
<feature type="binding site" evidence="5">
    <location>
        <position position="6"/>
    </location>
    <ligand>
        <name>Mg(2+)</name>
        <dbReference type="ChEBI" id="CHEBI:18420"/>
    </ligand>
</feature>
<dbReference type="PANTHER" id="PTHR42188">
    <property type="entry name" value="23S RRNA-SPECIFIC ENDONUCLEASE VAPC20"/>
    <property type="match status" value="1"/>
</dbReference>
<protein>
    <recommendedName>
        <fullName evidence="5">Ribonuclease VapC</fullName>
        <shortName evidence="5">RNase VapC</shortName>
        <ecNumber evidence="5">3.1.-.-</ecNumber>
    </recommendedName>
    <alternativeName>
        <fullName evidence="5">Putative toxin VapC</fullName>
    </alternativeName>
</protein>
<dbReference type="GO" id="GO:0000287">
    <property type="term" value="F:magnesium ion binding"/>
    <property type="evidence" value="ECO:0007669"/>
    <property type="project" value="UniProtKB-UniRule"/>
</dbReference>
<dbReference type="GO" id="GO:0016075">
    <property type="term" value="P:rRNA catabolic process"/>
    <property type="evidence" value="ECO:0007669"/>
    <property type="project" value="TreeGrafter"/>
</dbReference>
<dbReference type="EC" id="3.1.-.-" evidence="5"/>
<proteinExistence type="inferred from homology"/>
<evidence type="ECO:0000256" key="1">
    <source>
        <dbReference type="ARBA" id="ARBA00022649"/>
    </source>
</evidence>
<keyword evidence="5" id="KW-0800">Toxin</keyword>
<dbReference type="SMR" id="A0A075WMC6"/>
<evidence type="ECO:0000256" key="2">
    <source>
        <dbReference type="ARBA" id="ARBA00022722"/>
    </source>
</evidence>
<gene>
    <name evidence="5" type="primary">vapC</name>
    <name evidence="7" type="ORF">AFULGI_00019320</name>
</gene>
<dbReference type="RefSeq" id="WP_010879179.1">
    <property type="nucleotide sequence ID" value="NZ_CP006577.1"/>
</dbReference>
<evidence type="ECO:0000313" key="8">
    <source>
        <dbReference type="Proteomes" id="UP000028501"/>
    </source>
</evidence>
<keyword evidence="5" id="KW-0460">Magnesium</keyword>
<dbReference type="CDD" id="cd18679">
    <property type="entry name" value="PIN_VapC-Af1683-like"/>
    <property type="match status" value="1"/>
</dbReference>
<dbReference type="KEGG" id="afg:AFULGI_00019320"/>
<dbReference type="PANTHER" id="PTHR42188:SF1">
    <property type="entry name" value="23S RRNA-SPECIFIC ENDONUCLEASE VAPC20"/>
    <property type="match status" value="1"/>
</dbReference>
<dbReference type="GO" id="GO:0004521">
    <property type="term" value="F:RNA endonuclease activity"/>
    <property type="evidence" value="ECO:0007669"/>
    <property type="project" value="InterPro"/>
</dbReference>
<evidence type="ECO:0000313" key="7">
    <source>
        <dbReference type="EMBL" id="AIG98683.1"/>
    </source>
</evidence>
<reference evidence="7 8" key="1">
    <citation type="submission" date="2013-07" db="EMBL/GenBank/DDBJ databases">
        <title>Genome of Archaeoglobus fulgidus.</title>
        <authorList>
            <person name="Fiebig A."/>
            <person name="Birkeland N.-K."/>
        </authorList>
    </citation>
    <scope>NUCLEOTIDE SEQUENCE [LARGE SCALE GENOMIC DNA]</scope>
    <source>
        <strain evidence="7 8">DSM 8774</strain>
    </source>
</reference>
<dbReference type="EMBL" id="CP006577">
    <property type="protein sequence ID" value="AIG98683.1"/>
    <property type="molecule type" value="Genomic_DNA"/>
</dbReference>
<evidence type="ECO:0000259" key="6">
    <source>
        <dbReference type="Pfam" id="PF01850"/>
    </source>
</evidence>
<dbReference type="InterPro" id="IPR039018">
    <property type="entry name" value="VapC20-like"/>
</dbReference>
<evidence type="ECO:0000256" key="4">
    <source>
        <dbReference type="ARBA" id="ARBA00022801"/>
    </source>
</evidence>
<comment type="similarity">
    <text evidence="5">Belongs to the PINc/VapC protein family.</text>
</comment>
<dbReference type="GO" id="GO:0090729">
    <property type="term" value="F:toxin activity"/>
    <property type="evidence" value="ECO:0007669"/>
    <property type="project" value="UniProtKB-KW"/>
</dbReference>
<evidence type="ECO:0000256" key="5">
    <source>
        <dbReference type="HAMAP-Rule" id="MF_00265"/>
    </source>
</evidence>
<dbReference type="Pfam" id="PF01850">
    <property type="entry name" value="PIN"/>
    <property type="match status" value="1"/>
</dbReference>
<dbReference type="InterPro" id="IPR022907">
    <property type="entry name" value="VapC_family"/>
</dbReference>
<feature type="domain" description="PIN" evidence="6">
    <location>
        <begin position="4"/>
        <end position="125"/>
    </location>
</feature>
<dbReference type="SUPFAM" id="SSF88723">
    <property type="entry name" value="PIN domain-like"/>
    <property type="match status" value="1"/>
</dbReference>
<keyword evidence="3 5" id="KW-0479">Metal-binding</keyword>